<sequence>MMKAREIAVQALREVEVNHAKSDTALNHFFSITALEPVDRAFTMQIVYGTLREKMKIDHVIKQFYRHDYDKMDIDVKNILRIGAYQLLFLSKVPRWAAVNESVELAKKLKGQFLGNLVNGVLRNISNNLESVDFSIQGGTFADQIALKYSHPRWLLERWISTYGFLEAQNIMEANNLIPRIAFRINRLKNAPEKFQQKLLAENVTFRKSILPDFVIPDRFFDLEPFLSTGEVSVQSEAQALACRLLNPQPGQKVLDMCAAPGGKSTYLAEMMANAGQITSLDLYDNKLEDIDRLASALGIDIISTIKHDATRFSHEEGFDAILLDAPCTGTGVLSRRAELRWRLSEADLAALSNLQYQLLENAAKMAKPDAAIVYSTCSIEPEENQVLIEKFLNAHPEWQLQSAIEILPDEFHEVVHDKGYISLLPGKNGFDGAFSARLVRKA</sequence>
<evidence type="ECO:0000256" key="9">
    <source>
        <dbReference type="ARBA" id="ARBA00022691"/>
    </source>
</evidence>
<keyword evidence="9 14" id="KW-0949">S-adenosyl-L-methionine</keyword>
<dbReference type="GO" id="GO:0006355">
    <property type="term" value="P:regulation of DNA-templated transcription"/>
    <property type="evidence" value="ECO:0007669"/>
    <property type="project" value="InterPro"/>
</dbReference>
<dbReference type="RefSeq" id="WP_012499826.1">
    <property type="nucleotide sequence ID" value="NC_011026.1"/>
</dbReference>
<keyword evidence="5" id="KW-0963">Cytoplasm</keyword>
<dbReference type="Pfam" id="PF01029">
    <property type="entry name" value="NusB"/>
    <property type="match status" value="1"/>
</dbReference>
<dbReference type="Pfam" id="PF01189">
    <property type="entry name" value="Methyltr_RsmB-F"/>
    <property type="match status" value="1"/>
</dbReference>
<dbReference type="InterPro" id="IPR004573">
    <property type="entry name" value="rRNA_ssu_MeTfrase_B"/>
</dbReference>
<dbReference type="eggNOG" id="COG0781">
    <property type="taxonomic scope" value="Bacteria"/>
</dbReference>
<dbReference type="PROSITE" id="PS51450">
    <property type="entry name" value="LRR"/>
    <property type="match status" value="1"/>
</dbReference>
<evidence type="ECO:0000256" key="13">
    <source>
        <dbReference type="ARBA" id="ARBA00047283"/>
    </source>
</evidence>
<evidence type="ECO:0000256" key="2">
    <source>
        <dbReference type="ARBA" id="ARBA00004496"/>
    </source>
</evidence>
<dbReference type="InterPro" id="IPR023267">
    <property type="entry name" value="RCMT"/>
</dbReference>
<dbReference type="SUPFAM" id="SSF48013">
    <property type="entry name" value="NusB-like"/>
    <property type="match status" value="1"/>
</dbReference>
<proteinExistence type="inferred from homology"/>
<dbReference type="PANTHER" id="PTHR22807:SF61">
    <property type="entry name" value="NOL1_NOP2_SUN FAMILY PROTEIN _ ANTITERMINATION NUSB DOMAIN-CONTAINING PROTEIN"/>
    <property type="match status" value="1"/>
</dbReference>
<feature type="binding site" evidence="14">
    <location>
        <begin position="258"/>
        <end position="264"/>
    </location>
    <ligand>
        <name>S-adenosyl-L-methionine</name>
        <dbReference type="ChEBI" id="CHEBI:59789"/>
    </ligand>
</feature>
<keyword evidence="17" id="KW-1185">Reference proteome</keyword>
<keyword evidence="6" id="KW-0698">rRNA processing</keyword>
<dbReference type="Gene3D" id="1.10.940.10">
    <property type="entry name" value="NusB-like"/>
    <property type="match status" value="1"/>
</dbReference>
<dbReference type="NCBIfam" id="TIGR00563">
    <property type="entry name" value="rsmB"/>
    <property type="match status" value="1"/>
</dbReference>
<dbReference type="Gene3D" id="3.30.70.1170">
    <property type="entry name" value="Sun protein, domain 3"/>
    <property type="match status" value="1"/>
</dbReference>
<comment type="subcellular location">
    <subcellularLocation>
        <location evidence="2">Cytoplasm</location>
    </subcellularLocation>
</comment>
<dbReference type="HOGENOM" id="CLU_005316_0_1_10"/>
<evidence type="ECO:0000256" key="1">
    <source>
        <dbReference type="ARBA" id="ARBA00002724"/>
    </source>
</evidence>
<dbReference type="eggNOG" id="COG0144">
    <property type="taxonomic scope" value="Bacteria"/>
</dbReference>
<dbReference type="InterPro" id="IPR018314">
    <property type="entry name" value="RsmB/NOL1/NOP2-like_CS"/>
</dbReference>
<evidence type="ECO:0000256" key="7">
    <source>
        <dbReference type="ARBA" id="ARBA00022603"/>
    </source>
</evidence>
<evidence type="ECO:0000313" key="17">
    <source>
        <dbReference type="Proteomes" id="UP000001208"/>
    </source>
</evidence>
<keyword evidence="10 14" id="KW-0694">RNA-binding</keyword>
<evidence type="ECO:0000259" key="15">
    <source>
        <dbReference type="PROSITE" id="PS51686"/>
    </source>
</evidence>
<dbReference type="InterPro" id="IPR029063">
    <property type="entry name" value="SAM-dependent_MTases_sf"/>
</dbReference>
<keyword evidence="8 14" id="KW-0808">Transferase</keyword>
<evidence type="ECO:0000256" key="4">
    <source>
        <dbReference type="ARBA" id="ARBA00012140"/>
    </source>
</evidence>
<dbReference type="InterPro" id="IPR049560">
    <property type="entry name" value="MeTrfase_RsmB-F_NOP2_cat"/>
</dbReference>
<feature type="binding site" evidence="14">
    <location>
        <position position="325"/>
    </location>
    <ligand>
        <name>S-adenosyl-L-methionine</name>
        <dbReference type="ChEBI" id="CHEBI:59789"/>
    </ligand>
</feature>
<dbReference type="InterPro" id="IPR006027">
    <property type="entry name" value="NusB_RsmB_TIM44"/>
</dbReference>
<keyword evidence="7 14" id="KW-0489">Methyltransferase</keyword>
<dbReference type="InterPro" id="IPR001678">
    <property type="entry name" value="MeTrfase_RsmB-F_NOP2_dom"/>
</dbReference>
<dbReference type="EC" id="2.1.1.176" evidence="4"/>
<dbReference type="InterPro" id="IPR035926">
    <property type="entry name" value="NusB-like_sf"/>
</dbReference>
<organism evidence="16 17">
    <name type="scientific">Chloroherpeton thalassium (strain ATCC 35110 / GB-78)</name>
    <dbReference type="NCBI Taxonomy" id="517418"/>
    <lineage>
        <taxon>Bacteria</taxon>
        <taxon>Pseudomonadati</taxon>
        <taxon>Chlorobiota</taxon>
        <taxon>Chlorobiia</taxon>
        <taxon>Chlorobiales</taxon>
        <taxon>Chloroherpetonaceae</taxon>
        <taxon>Chloroherpeton</taxon>
    </lineage>
</organism>
<evidence type="ECO:0000256" key="11">
    <source>
        <dbReference type="ARBA" id="ARBA00030399"/>
    </source>
</evidence>
<dbReference type="SUPFAM" id="SSF53335">
    <property type="entry name" value="S-adenosyl-L-methionine-dependent methyltransferases"/>
    <property type="match status" value="1"/>
</dbReference>
<reference evidence="16 17" key="1">
    <citation type="submission" date="2008-06" db="EMBL/GenBank/DDBJ databases">
        <title>Complete sequence of Chloroherpeton thalassium ATCC 35110.</title>
        <authorList>
            <consortium name="US DOE Joint Genome Institute"/>
            <person name="Lucas S."/>
            <person name="Copeland A."/>
            <person name="Lapidus A."/>
            <person name="Glavina del Rio T."/>
            <person name="Dalin E."/>
            <person name="Tice H."/>
            <person name="Bruce D."/>
            <person name="Goodwin L."/>
            <person name="Pitluck S."/>
            <person name="Schmutz J."/>
            <person name="Larimer F."/>
            <person name="Land M."/>
            <person name="Hauser L."/>
            <person name="Kyrpides N."/>
            <person name="Mikhailova N."/>
            <person name="Liu Z."/>
            <person name="Li T."/>
            <person name="Zhao F."/>
            <person name="Overmann J."/>
            <person name="Bryant D.A."/>
            <person name="Richardson P."/>
        </authorList>
    </citation>
    <scope>NUCLEOTIDE SEQUENCE [LARGE SCALE GENOMIC DNA]</scope>
    <source>
        <strain evidence="17">ATCC 35110 / GB-78</strain>
    </source>
</reference>
<dbReference type="Pfam" id="PF22458">
    <property type="entry name" value="RsmF-B_ferredox"/>
    <property type="match status" value="1"/>
</dbReference>
<dbReference type="PANTHER" id="PTHR22807">
    <property type="entry name" value="NOP2 YEAST -RELATED NOL1/NOP2/FMU SUN DOMAIN-CONTAINING"/>
    <property type="match status" value="1"/>
</dbReference>
<dbReference type="PRINTS" id="PR02008">
    <property type="entry name" value="RCMTFAMILY"/>
</dbReference>
<evidence type="ECO:0000256" key="14">
    <source>
        <dbReference type="PROSITE-ProRule" id="PRU01023"/>
    </source>
</evidence>
<feature type="active site" description="Nucleophile" evidence="14">
    <location>
        <position position="378"/>
    </location>
</feature>
<dbReference type="AlphaFoldDB" id="B3QZ49"/>
<dbReference type="STRING" id="517418.Ctha_1279"/>
<feature type="binding site" evidence="14">
    <location>
        <position position="282"/>
    </location>
    <ligand>
        <name>S-adenosyl-L-methionine</name>
        <dbReference type="ChEBI" id="CHEBI:59789"/>
    </ligand>
</feature>
<dbReference type="GO" id="GO:0008649">
    <property type="term" value="F:rRNA methyltransferase activity"/>
    <property type="evidence" value="ECO:0007669"/>
    <property type="project" value="InterPro"/>
</dbReference>
<gene>
    <name evidence="16" type="ordered locus">Ctha_1279</name>
</gene>
<dbReference type="PROSITE" id="PS51686">
    <property type="entry name" value="SAM_MT_RSMB_NOP"/>
    <property type="match status" value="1"/>
</dbReference>
<dbReference type="GO" id="GO:0005737">
    <property type="term" value="C:cytoplasm"/>
    <property type="evidence" value="ECO:0007669"/>
    <property type="project" value="UniProtKB-SubCell"/>
</dbReference>
<dbReference type="FunFam" id="3.40.50.150:FF:000022">
    <property type="entry name" value="Ribosomal RNA small subunit methyltransferase B"/>
    <property type="match status" value="1"/>
</dbReference>
<dbReference type="Proteomes" id="UP000001208">
    <property type="component" value="Chromosome"/>
</dbReference>
<dbReference type="NCBIfam" id="NF011494">
    <property type="entry name" value="PRK14902.1"/>
    <property type="match status" value="1"/>
</dbReference>
<comment type="catalytic activity">
    <reaction evidence="13">
        <text>cytidine(967) in 16S rRNA + S-adenosyl-L-methionine = 5-methylcytidine(967) in 16S rRNA + S-adenosyl-L-homocysteine + H(+)</text>
        <dbReference type="Rhea" id="RHEA:42748"/>
        <dbReference type="Rhea" id="RHEA-COMP:10219"/>
        <dbReference type="Rhea" id="RHEA-COMP:10220"/>
        <dbReference type="ChEBI" id="CHEBI:15378"/>
        <dbReference type="ChEBI" id="CHEBI:57856"/>
        <dbReference type="ChEBI" id="CHEBI:59789"/>
        <dbReference type="ChEBI" id="CHEBI:74483"/>
        <dbReference type="ChEBI" id="CHEBI:82748"/>
        <dbReference type="EC" id="2.1.1.176"/>
    </reaction>
</comment>
<dbReference type="InterPro" id="IPR054728">
    <property type="entry name" value="RsmB-like_ferredoxin"/>
</dbReference>
<evidence type="ECO:0000256" key="10">
    <source>
        <dbReference type="ARBA" id="ARBA00022884"/>
    </source>
</evidence>
<evidence type="ECO:0000256" key="12">
    <source>
        <dbReference type="ARBA" id="ARBA00031088"/>
    </source>
</evidence>
<evidence type="ECO:0000256" key="8">
    <source>
        <dbReference type="ARBA" id="ARBA00022679"/>
    </source>
</evidence>
<comment type="similarity">
    <text evidence="3 14">Belongs to the class I-like SAM-binding methyltransferase superfamily. RsmB/NOP family.</text>
</comment>
<evidence type="ECO:0000256" key="3">
    <source>
        <dbReference type="ARBA" id="ARBA00007494"/>
    </source>
</evidence>
<evidence type="ECO:0000313" key="16">
    <source>
        <dbReference type="EMBL" id="ACF13742.1"/>
    </source>
</evidence>
<dbReference type="InterPro" id="IPR001611">
    <property type="entry name" value="Leu-rich_rpt"/>
</dbReference>
<accession>B3QZ49</accession>
<dbReference type="Gene3D" id="3.40.50.150">
    <property type="entry name" value="Vaccinia Virus protein VP39"/>
    <property type="match status" value="1"/>
</dbReference>
<dbReference type="KEGG" id="cts:Ctha_1279"/>
<feature type="domain" description="SAM-dependent MTase RsmB/NOP-type" evidence="15">
    <location>
        <begin position="171"/>
        <end position="442"/>
    </location>
</feature>
<feature type="binding site" evidence="14">
    <location>
        <position position="309"/>
    </location>
    <ligand>
        <name>S-adenosyl-L-methionine</name>
        <dbReference type="ChEBI" id="CHEBI:59789"/>
    </ligand>
</feature>
<protein>
    <recommendedName>
        <fullName evidence="4">16S rRNA (cytosine(967)-C(5))-methyltransferase</fullName>
        <ecNumber evidence="4">2.1.1.176</ecNumber>
    </recommendedName>
    <alternativeName>
        <fullName evidence="11">16S rRNA m5C967 methyltransferase</fullName>
    </alternativeName>
    <alternativeName>
        <fullName evidence="12">rRNA (cytosine-C(5)-)-methyltransferase RsmB</fullName>
    </alternativeName>
</protein>
<evidence type="ECO:0000256" key="6">
    <source>
        <dbReference type="ARBA" id="ARBA00022552"/>
    </source>
</evidence>
<comment type="function">
    <text evidence="1">Specifically methylates the cytosine at position 967 (m5C967) of 16S rRNA.</text>
</comment>
<dbReference type="EMBL" id="CP001100">
    <property type="protein sequence ID" value="ACF13742.1"/>
    <property type="molecule type" value="Genomic_DNA"/>
</dbReference>
<name>B3QZ49_CHLT3</name>
<evidence type="ECO:0000256" key="5">
    <source>
        <dbReference type="ARBA" id="ARBA00022490"/>
    </source>
</evidence>
<dbReference type="GO" id="GO:0003723">
    <property type="term" value="F:RNA binding"/>
    <property type="evidence" value="ECO:0007669"/>
    <property type="project" value="UniProtKB-UniRule"/>
</dbReference>
<dbReference type="OrthoDB" id="9810297at2"/>
<dbReference type="PROSITE" id="PS01153">
    <property type="entry name" value="NOL1_NOP2_SUN"/>
    <property type="match status" value="1"/>
</dbReference>